<gene>
    <name evidence="1" type="ORF">MNB_SV-6-1909</name>
</gene>
<dbReference type="Pfam" id="PF14907">
    <property type="entry name" value="NTP_transf_5"/>
    <property type="match status" value="1"/>
</dbReference>
<accession>A0A1W1BP64</accession>
<sequence length="380" mass="44306">MFRFITLCSKAYNSQSELNYIIDYIDSASDATIESIIEVSHREGLLPIVYKRLKDLPIESGHLLSQLKRTYLHIVQKNILFATQLIELTNLLNENSIDVISIKGLTLAKLAYGDITLRQFGDIDILVRESQIQKVDEILKRYGYQSLYRDGILSNQICLDKLIDIGYIYNQTILLEVHWRLLESKHNGDMALNKPFDSTQSIDINTTTLYTLSNELLLIYVALHGAKHAWSRIGWVCDIDRLVRRGDIEWQTCIDMARESKMQQALYIGLHIAHHLYETPLPNKILITIDRVNISNIALSTIDRFDKHILERLPISKREIFLYQMQLFESKREKFYFLLKSLFAISPADCIKFAIPSRWRFLYIIMRPYRIITKLLFGKA</sequence>
<reference evidence="1" key="1">
    <citation type="submission" date="2016-10" db="EMBL/GenBank/DDBJ databases">
        <authorList>
            <person name="de Groot N.N."/>
        </authorList>
    </citation>
    <scope>NUCLEOTIDE SEQUENCE</scope>
</reference>
<evidence type="ECO:0000313" key="1">
    <source>
        <dbReference type="EMBL" id="SFV55255.1"/>
    </source>
</evidence>
<protein>
    <recommendedName>
        <fullName evidence="2">Nucleotidyltransferase family protein</fullName>
    </recommendedName>
</protein>
<dbReference type="Gene3D" id="3.30.460.40">
    <property type="match status" value="1"/>
</dbReference>
<dbReference type="AlphaFoldDB" id="A0A1W1BP64"/>
<name>A0A1W1BP64_9ZZZZ</name>
<proteinExistence type="predicted"/>
<dbReference type="EMBL" id="FPHC01000037">
    <property type="protein sequence ID" value="SFV55255.1"/>
    <property type="molecule type" value="Genomic_DNA"/>
</dbReference>
<dbReference type="InterPro" id="IPR039498">
    <property type="entry name" value="NTP_transf_5"/>
</dbReference>
<evidence type="ECO:0008006" key="2">
    <source>
        <dbReference type="Google" id="ProtNLM"/>
    </source>
</evidence>
<organism evidence="1">
    <name type="scientific">hydrothermal vent metagenome</name>
    <dbReference type="NCBI Taxonomy" id="652676"/>
    <lineage>
        <taxon>unclassified sequences</taxon>
        <taxon>metagenomes</taxon>
        <taxon>ecological metagenomes</taxon>
    </lineage>
</organism>